<protein>
    <submittedName>
        <fullName evidence="6">NAD-dependent epimerase/dehydratase family protein</fullName>
    </submittedName>
</protein>
<dbReference type="Pfam" id="PF01370">
    <property type="entry name" value="Epimerase"/>
    <property type="match status" value="1"/>
</dbReference>
<dbReference type="RefSeq" id="WP_262167592.1">
    <property type="nucleotide sequence ID" value="NZ_CP104965.1"/>
</dbReference>
<name>A0ABY6CAK5_9HYPH</name>
<evidence type="ECO:0000259" key="5">
    <source>
        <dbReference type="Pfam" id="PF01370"/>
    </source>
</evidence>
<keyword evidence="3" id="KW-0520">NAD</keyword>
<reference evidence="6 7" key="1">
    <citation type="submission" date="2022-09" db="EMBL/GenBank/DDBJ databases">
        <title>Interaction between co-microsymbionts with complementary sets of symbiotic genes in legume-rhizobium systems.</title>
        <authorList>
            <person name="Safronova V."/>
            <person name="Sazanova A."/>
            <person name="Afonin A."/>
            <person name="Chirak E."/>
        </authorList>
    </citation>
    <scope>NUCLEOTIDE SEQUENCE [LARGE SCALE GENOMIC DNA]</scope>
    <source>
        <strain evidence="6 7">A18/4-1</strain>
    </source>
</reference>
<evidence type="ECO:0000313" key="6">
    <source>
        <dbReference type="EMBL" id="UXN69256.1"/>
    </source>
</evidence>
<keyword evidence="7" id="KW-1185">Reference proteome</keyword>
<evidence type="ECO:0000256" key="3">
    <source>
        <dbReference type="ARBA" id="ARBA00023027"/>
    </source>
</evidence>
<keyword evidence="4" id="KW-0456">Lyase</keyword>
<dbReference type="Gene3D" id="3.40.50.720">
    <property type="entry name" value="NAD(P)-binding Rossmann-like Domain"/>
    <property type="match status" value="1"/>
</dbReference>
<evidence type="ECO:0000313" key="7">
    <source>
        <dbReference type="Proteomes" id="UP001061862"/>
    </source>
</evidence>
<evidence type="ECO:0000256" key="4">
    <source>
        <dbReference type="ARBA" id="ARBA00023239"/>
    </source>
</evidence>
<evidence type="ECO:0000256" key="1">
    <source>
        <dbReference type="ARBA" id="ARBA00001911"/>
    </source>
</evidence>
<organism evidence="6 7">
    <name type="scientific">Devosia neptuniae</name>
    <dbReference type="NCBI Taxonomy" id="191302"/>
    <lineage>
        <taxon>Bacteria</taxon>
        <taxon>Pseudomonadati</taxon>
        <taxon>Pseudomonadota</taxon>
        <taxon>Alphaproteobacteria</taxon>
        <taxon>Hyphomicrobiales</taxon>
        <taxon>Devosiaceae</taxon>
        <taxon>Devosia</taxon>
    </lineage>
</organism>
<evidence type="ECO:0000256" key="2">
    <source>
        <dbReference type="ARBA" id="ARBA00022793"/>
    </source>
</evidence>
<sequence length="316" mass="35297">MKKVLLAGGCGFIGSHLADRLCRRNDIDRLVIVDNLWTGRLENLAAISDARVEFVRSDVETFTSDTKFDEIYHLASPASPPWYMTQPLRTISANVVGALNLLNLLKPGGVIGYTSTSEVYGDPVITPQPETYRGSVDCTGPRSSYDESKRCVEAMLFEAHRVHGTRVKVVRLFNVYGPRTRPDDGRAVSNFITQALQGKPITIYGDGSQTRSWGHIDDIVEALERYFWRDGTDFPGPLNVGNDREISVIEVAEFIQSHFPKSPIVFLPPVAQDPTNRRPDLTLCNQILPGWVCAIPYEEGVMLSTEWFRKEVLVPA</sequence>
<dbReference type="InterPro" id="IPR044516">
    <property type="entry name" value="UXS-like"/>
</dbReference>
<dbReference type="PANTHER" id="PTHR43078">
    <property type="entry name" value="UDP-GLUCURONIC ACID DECARBOXYLASE-RELATED"/>
    <property type="match status" value="1"/>
</dbReference>
<dbReference type="PANTHER" id="PTHR43078:SF6">
    <property type="entry name" value="UDP-GLUCURONIC ACID DECARBOXYLASE 1"/>
    <property type="match status" value="1"/>
</dbReference>
<dbReference type="InterPro" id="IPR036291">
    <property type="entry name" value="NAD(P)-bd_dom_sf"/>
</dbReference>
<keyword evidence="2" id="KW-0210">Decarboxylase</keyword>
<comment type="cofactor">
    <cofactor evidence="1">
        <name>NAD(+)</name>
        <dbReference type="ChEBI" id="CHEBI:57540"/>
    </cofactor>
</comment>
<dbReference type="SUPFAM" id="SSF51735">
    <property type="entry name" value="NAD(P)-binding Rossmann-fold domains"/>
    <property type="match status" value="1"/>
</dbReference>
<dbReference type="Proteomes" id="UP001061862">
    <property type="component" value="Chromosome"/>
</dbReference>
<accession>A0ABY6CAK5</accession>
<dbReference type="EMBL" id="CP104965">
    <property type="protein sequence ID" value="UXN69256.1"/>
    <property type="molecule type" value="Genomic_DNA"/>
</dbReference>
<dbReference type="InterPro" id="IPR001509">
    <property type="entry name" value="Epimerase_deHydtase"/>
</dbReference>
<feature type="domain" description="NAD-dependent epimerase/dehydratase" evidence="5">
    <location>
        <begin position="4"/>
        <end position="226"/>
    </location>
</feature>
<gene>
    <name evidence="6" type="ORF">N8A98_18770</name>
</gene>
<proteinExistence type="predicted"/>